<dbReference type="Proteomes" id="UP000054870">
    <property type="component" value="Unassembled WGS sequence"/>
</dbReference>
<name>A0A158BGY4_9BURK</name>
<organism evidence="1 2">
    <name type="scientific">Caballeronia catudaia</name>
    <dbReference type="NCBI Taxonomy" id="1777136"/>
    <lineage>
        <taxon>Bacteria</taxon>
        <taxon>Pseudomonadati</taxon>
        <taxon>Pseudomonadota</taxon>
        <taxon>Betaproteobacteria</taxon>
        <taxon>Burkholderiales</taxon>
        <taxon>Burkholderiaceae</taxon>
        <taxon>Caballeronia</taxon>
    </lineage>
</organism>
<dbReference type="AlphaFoldDB" id="A0A158BGY4"/>
<proteinExistence type="predicted"/>
<keyword evidence="2" id="KW-1185">Reference proteome</keyword>
<protein>
    <submittedName>
        <fullName evidence="1">Uncharacterized protein</fullName>
    </submittedName>
</protein>
<evidence type="ECO:0000313" key="1">
    <source>
        <dbReference type="EMBL" id="SAK69321.1"/>
    </source>
</evidence>
<sequence>MTAHDFSQFSWDEQEDVKAVLADRRLELRDFQITDNVVVPKDSGTGATRQISVMRITNGKKASYDTDHFGTWLTDFADAVDAGEFDD</sequence>
<reference evidence="1" key="1">
    <citation type="submission" date="2016-01" db="EMBL/GenBank/DDBJ databases">
        <authorList>
            <person name="Peeters C."/>
        </authorList>
    </citation>
    <scope>NUCLEOTIDE SEQUENCE [LARGE SCALE GENOMIC DNA]</scope>
    <source>
        <strain evidence="1">LMG 29318</strain>
    </source>
</reference>
<dbReference type="OrthoDB" id="9009370at2"/>
<comment type="caution">
    <text evidence="1">The sequence shown here is derived from an EMBL/GenBank/DDBJ whole genome shotgun (WGS) entry which is preliminary data.</text>
</comment>
<evidence type="ECO:0000313" key="2">
    <source>
        <dbReference type="Proteomes" id="UP000054870"/>
    </source>
</evidence>
<dbReference type="EMBL" id="FCOF02000014">
    <property type="protein sequence ID" value="SAK69321.1"/>
    <property type="molecule type" value="Genomic_DNA"/>
</dbReference>
<accession>A0A158BGY4</accession>
<gene>
    <name evidence="1" type="ORF">AWB75_03496</name>
</gene>
<dbReference type="RefSeq" id="WP_061125341.1">
    <property type="nucleotide sequence ID" value="NZ_FCOF02000014.1"/>
</dbReference>